<gene>
    <name evidence="1" type="ORF">PPG34_09795</name>
</gene>
<proteinExistence type="predicted"/>
<dbReference type="RefSeq" id="WP_313833080.1">
    <property type="nucleotide sequence ID" value="NZ_JAQOUE010000001.1"/>
</dbReference>
<sequence>MTDREQAALEFLKKQLQDLETIQPHALQTTNAILAKERFHKWKIYVIGAVGEKLGPTYGKRLQIDWIETAFAGGDMYDEIADDIEMCLRQLKHLIREVGTKGLEPLPTDDAPELK</sequence>
<name>A0ABU3K8I0_9BACT</name>
<keyword evidence="2" id="KW-1185">Reference proteome</keyword>
<comment type="caution">
    <text evidence="1">The sequence shown here is derived from an EMBL/GenBank/DDBJ whole genome shotgun (WGS) entry which is preliminary data.</text>
</comment>
<organism evidence="1 2">
    <name type="scientific">Candidatus Nitronereus thalassa</name>
    <dbReference type="NCBI Taxonomy" id="3020898"/>
    <lineage>
        <taxon>Bacteria</taxon>
        <taxon>Pseudomonadati</taxon>
        <taxon>Nitrospirota</taxon>
        <taxon>Nitrospiria</taxon>
        <taxon>Nitrospirales</taxon>
        <taxon>Nitrospiraceae</taxon>
        <taxon>Candidatus Nitronereus</taxon>
    </lineage>
</organism>
<accession>A0ABU3K8I0</accession>
<evidence type="ECO:0000313" key="1">
    <source>
        <dbReference type="EMBL" id="MDT7042643.1"/>
    </source>
</evidence>
<evidence type="ECO:0000313" key="2">
    <source>
        <dbReference type="Proteomes" id="UP001250932"/>
    </source>
</evidence>
<dbReference type="Proteomes" id="UP001250932">
    <property type="component" value="Unassembled WGS sequence"/>
</dbReference>
<protein>
    <submittedName>
        <fullName evidence="1">Uncharacterized protein</fullName>
    </submittedName>
</protein>
<dbReference type="EMBL" id="JAQOUE010000001">
    <property type="protein sequence ID" value="MDT7042643.1"/>
    <property type="molecule type" value="Genomic_DNA"/>
</dbReference>
<reference evidence="1 2" key="1">
    <citation type="journal article" date="2023" name="ISME J.">
        <title>Cultivation and genomic characterization of novel and ubiquitous marine nitrite-oxidizing bacteria from the Nitrospirales.</title>
        <authorList>
            <person name="Mueller A.J."/>
            <person name="Daebeler A."/>
            <person name="Herbold C.W."/>
            <person name="Kirkegaard R.H."/>
            <person name="Daims H."/>
        </authorList>
    </citation>
    <scope>NUCLEOTIDE SEQUENCE [LARGE SCALE GENOMIC DNA]</scope>
    <source>
        <strain evidence="1 2">EB</strain>
    </source>
</reference>